<name>A0A0A9HJ51_ARUDO</name>
<dbReference type="EMBL" id="GBRH01160741">
    <property type="protein sequence ID" value="JAE37155.1"/>
    <property type="molecule type" value="Transcribed_RNA"/>
</dbReference>
<reference evidence="2" key="2">
    <citation type="journal article" date="2015" name="Data Brief">
        <title>Shoot transcriptome of the giant reed, Arundo donax.</title>
        <authorList>
            <person name="Barrero R.A."/>
            <person name="Guerrero F.D."/>
            <person name="Moolhuijzen P."/>
            <person name="Goolsby J.A."/>
            <person name="Tidwell J."/>
            <person name="Bellgard S.E."/>
            <person name="Bellgard M.I."/>
        </authorList>
    </citation>
    <scope>NUCLEOTIDE SEQUENCE</scope>
    <source>
        <tissue evidence="2">Shoot tissue taken approximately 20 cm above the soil surface</tissue>
    </source>
</reference>
<organism evidence="2">
    <name type="scientific">Arundo donax</name>
    <name type="common">Giant reed</name>
    <name type="synonym">Donax arundinaceus</name>
    <dbReference type="NCBI Taxonomy" id="35708"/>
    <lineage>
        <taxon>Eukaryota</taxon>
        <taxon>Viridiplantae</taxon>
        <taxon>Streptophyta</taxon>
        <taxon>Embryophyta</taxon>
        <taxon>Tracheophyta</taxon>
        <taxon>Spermatophyta</taxon>
        <taxon>Magnoliopsida</taxon>
        <taxon>Liliopsida</taxon>
        <taxon>Poales</taxon>
        <taxon>Poaceae</taxon>
        <taxon>PACMAD clade</taxon>
        <taxon>Arundinoideae</taxon>
        <taxon>Arundineae</taxon>
        <taxon>Arundo</taxon>
    </lineage>
</organism>
<dbReference type="AlphaFoldDB" id="A0A0A9HJ51"/>
<accession>A0A0A9HJ51</accession>
<evidence type="ECO:0000313" key="2">
    <source>
        <dbReference type="EMBL" id="JAE37155.1"/>
    </source>
</evidence>
<proteinExistence type="predicted"/>
<feature type="region of interest" description="Disordered" evidence="1">
    <location>
        <begin position="1"/>
        <end position="23"/>
    </location>
</feature>
<evidence type="ECO:0000256" key="1">
    <source>
        <dbReference type="SAM" id="MobiDB-lite"/>
    </source>
</evidence>
<sequence length="90" mass="9475">MQSRWWPEGGAAQASGGGGARRRRLERGATHIYGGEDAAAQAGLAWVRRQPERGAAQAGGGASHAGDGLACGRAHRQRWVCVATGRARRR</sequence>
<protein>
    <submittedName>
        <fullName evidence="2">Uncharacterized protein</fullName>
    </submittedName>
</protein>
<reference evidence="2" key="1">
    <citation type="submission" date="2014-09" db="EMBL/GenBank/DDBJ databases">
        <authorList>
            <person name="Magalhaes I.L.F."/>
            <person name="Oliveira U."/>
            <person name="Santos F.R."/>
            <person name="Vidigal T.H.D.A."/>
            <person name="Brescovit A.D."/>
            <person name="Santos A.J."/>
        </authorList>
    </citation>
    <scope>NUCLEOTIDE SEQUENCE</scope>
    <source>
        <tissue evidence="2">Shoot tissue taken approximately 20 cm above the soil surface</tissue>
    </source>
</reference>